<gene>
    <name evidence="2" type="ordered locus">AMF_1035</name>
</gene>
<organism evidence="2 3">
    <name type="scientific">Anaplasma marginale (strain Florida)</name>
    <dbReference type="NCBI Taxonomy" id="320483"/>
    <lineage>
        <taxon>Bacteria</taxon>
        <taxon>Pseudomonadati</taxon>
        <taxon>Pseudomonadota</taxon>
        <taxon>Alphaproteobacteria</taxon>
        <taxon>Rickettsiales</taxon>
        <taxon>Anaplasmataceae</taxon>
        <taxon>Anaplasma</taxon>
    </lineage>
</organism>
<keyword evidence="3" id="KW-1185">Reference proteome</keyword>
<dbReference type="Proteomes" id="UP000007307">
    <property type="component" value="Chromosome"/>
</dbReference>
<evidence type="ECO:0008006" key="4">
    <source>
        <dbReference type="Google" id="ProtNLM"/>
    </source>
</evidence>
<sequence>MGLSHTLEAYLLLFTDSVVGSVVLPVNRATVFDIICCFGGYNPLTSILVATLGALLGGIVNWCLGRLVMFARMRYHKSEYTQPGGYLQLACLAPLALLSWTHIVGSLINVSCGYLRVNLGYTCLAVFVSHFAYSTYHAIITKFLNLW</sequence>
<dbReference type="KEGG" id="amf:AMF_1035"/>
<name>B9KHW5_ANAMF</name>
<feature type="transmembrane region" description="Helical" evidence="1">
    <location>
        <begin position="85"/>
        <end position="108"/>
    </location>
</feature>
<feature type="transmembrane region" description="Helical" evidence="1">
    <location>
        <begin position="44"/>
        <end position="64"/>
    </location>
</feature>
<evidence type="ECO:0000256" key="1">
    <source>
        <dbReference type="SAM" id="Phobius"/>
    </source>
</evidence>
<dbReference type="AlphaFoldDB" id="B9KHW5"/>
<dbReference type="HOGENOM" id="CLU_153235_0_0_5"/>
<keyword evidence="1" id="KW-0812">Transmembrane</keyword>
<protein>
    <recommendedName>
        <fullName evidence="4">DedA family protein</fullName>
    </recommendedName>
</protein>
<dbReference type="STRING" id="320483.AMF_1035"/>
<keyword evidence="1" id="KW-1133">Transmembrane helix</keyword>
<reference evidence="2 3" key="1">
    <citation type="journal article" date="2009" name="BMC Genomics">
        <title>Conservation in the face of diversity: multistrain analysis of an intracellular bacterium.</title>
        <authorList>
            <person name="Dark M.J."/>
            <person name="Herndon D.R."/>
            <person name="Kappmeyer L.S."/>
            <person name="Gonzales M.P."/>
            <person name="Nordeen E."/>
            <person name="Palmer G.H."/>
            <person name="Knowles D.P. Jr."/>
            <person name="Brayton K.A."/>
        </authorList>
    </citation>
    <scope>NUCLEOTIDE SEQUENCE [LARGE SCALE GENOMIC DNA]</scope>
    <source>
        <strain evidence="2 3">Florida</strain>
    </source>
</reference>
<proteinExistence type="predicted"/>
<evidence type="ECO:0000313" key="2">
    <source>
        <dbReference type="EMBL" id="ACM49077.1"/>
    </source>
</evidence>
<dbReference type="EMBL" id="CP001079">
    <property type="protein sequence ID" value="ACM49077.1"/>
    <property type="molecule type" value="Genomic_DNA"/>
</dbReference>
<evidence type="ECO:0000313" key="3">
    <source>
        <dbReference type="Proteomes" id="UP000007307"/>
    </source>
</evidence>
<dbReference type="eggNOG" id="COG1238">
    <property type="taxonomic scope" value="Bacteria"/>
</dbReference>
<feature type="transmembrane region" description="Helical" evidence="1">
    <location>
        <begin position="114"/>
        <end position="133"/>
    </location>
</feature>
<keyword evidence="1" id="KW-0472">Membrane</keyword>
<accession>B9KHW5</accession>